<dbReference type="OrthoDB" id="2286555at2759"/>
<sequence>MRQIGRIEGQKLINKSLEYASAQSLRLLENFSVEGINVYIPQFKNEAFEDEEDAFLADVMNKNSCIQEKLFGHTSKLLLKKDLDTQEDMISKYDYLRKGVNILVRSIVSLVRLSLSSIINMLQPCAYEALKKIFNKKEMETLESAEPSIYIGLSEEDKTLLKKIVKSGSKMSNTDNMIDEILSEQLRLSNLRIKFSDTYRMLDILRYLRYEGYLYSLEKKEGVAVAILVEELVLPTKKSEAEHVFQTINTLLY</sequence>
<organism evidence="1 2">
    <name type="scientific">Rhizopus oryzae</name>
    <name type="common">Mucormycosis agent</name>
    <name type="synonym">Rhizopus arrhizus var. delemar</name>
    <dbReference type="NCBI Taxonomy" id="64495"/>
    <lineage>
        <taxon>Eukaryota</taxon>
        <taxon>Fungi</taxon>
        <taxon>Fungi incertae sedis</taxon>
        <taxon>Mucoromycota</taxon>
        <taxon>Mucoromycotina</taxon>
        <taxon>Mucoromycetes</taxon>
        <taxon>Mucorales</taxon>
        <taxon>Mucorineae</taxon>
        <taxon>Rhizopodaceae</taxon>
        <taxon>Rhizopus</taxon>
    </lineage>
</organism>
<dbReference type="Proteomes" id="UP000717996">
    <property type="component" value="Unassembled WGS sequence"/>
</dbReference>
<gene>
    <name evidence="1" type="ORF">G6F51_005440</name>
</gene>
<protein>
    <submittedName>
        <fullName evidence="1">Uncharacterized protein</fullName>
    </submittedName>
</protein>
<dbReference type="EMBL" id="JAANIT010000665">
    <property type="protein sequence ID" value="KAG1545480.1"/>
    <property type="molecule type" value="Genomic_DNA"/>
</dbReference>
<reference evidence="1" key="1">
    <citation type="journal article" date="2020" name="Microb. Genom.">
        <title>Genetic diversity of clinical and environmental Mucorales isolates obtained from an investigation of mucormycosis cases among solid organ transplant recipients.</title>
        <authorList>
            <person name="Nguyen M.H."/>
            <person name="Kaul D."/>
            <person name="Muto C."/>
            <person name="Cheng S.J."/>
            <person name="Richter R.A."/>
            <person name="Bruno V.M."/>
            <person name="Liu G."/>
            <person name="Beyhan S."/>
            <person name="Sundermann A.J."/>
            <person name="Mounaud S."/>
            <person name="Pasculle A.W."/>
            <person name="Nierman W.C."/>
            <person name="Driscoll E."/>
            <person name="Cumbie R."/>
            <person name="Clancy C.J."/>
            <person name="Dupont C.L."/>
        </authorList>
    </citation>
    <scope>NUCLEOTIDE SEQUENCE</scope>
    <source>
        <strain evidence="1">GL16</strain>
    </source>
</reference>
<proteinExistence type="predicted"/>
<comment type="caution">
    <text evidence="1">The sequence shown here is derived from an EMBL/GenBank/DDBJ whole genome shotgun (WGS) entry which is preliminary data.</text>
</comment>
<evidence type="ECO:0000313" key="2">
    <source>
        <dbReference type="Proteomes" id="UP000717996"/>
    </source>
</evidence>
<evidence type="ECO:0000313" key="1">
    <source>
        <dbReference type="EMBL" id="KAG1545480.1"/>
    </source>
</evidence>
<name>A0A9P6YDA0_RHIOR</name>
<dbReference type="AlphaFoldDB" id="A0A9P6YDA0"/>
<accession>A0A9P6YDA0</accession>